<dbReference type="AlphaFoldDB" id="A0A0K2ZHI2"/>
<accession>A0A0K2ZHI2</accession>
<evidence type="ECO:0000256" key="1">
    <source>
        <dbReference type="SAM" id="MobiDB-lite"/>
    </source>
</evidence>
<gene>
    <name evidence="2" type="ORF">XTPLMG728_0553</name>
</gene>
<protein>
    <submittedName>
        <fullName evidence="2">Uncharacterized protein</fullName>
    </submittedName>
</protein>
<evidence type="ECO:0000313" key="3">
    <source>
        <dbReference type="Proteomes" id="UP000041247"/>
    </source>
</evidence>
<dbReference type="Proteomes" id="UP000041247">
    <property type="component" value="Unassembled WGS sequence"/>
</dbReference>
<name>A0A0K2ZHI2_9XANT</name>
<proteinExistence type="predicted"/>
<evidence type="ECO:0000313" key="2">
    <source>
        <dbReference type="EMBL" id="CTP84452.1"/>
    </source>
</evidence>
<reference evidence="2 3" key="1">
    <citation type="submission" date="2015-07" db="EMBL/GenBank/DDBJ databases">
        <authorList>
            <person name="Noorani M."/>
        </authorList>
    </citation>
    <scope>NUCLEOTIDE SEQUENCE [LARGE SCALE GENOMIC DNA]</scope>
    <source>
        <strain evidence="2">LMG728</strain>
    </source>
</reference>
<feature type="compositionally biased region" description="Low complexity" evidence="1">
    <location>
        <begin position="217"/>
        <end position="226"/>
    </location>
</feature>
<sequence>MRKSAHNALTAMARHSSGMPFTHGGAGGTCVAALPSSHHGSVQIRCKPKSRKALHRCRASPIYGGRGRNRTADTGIFNPLLYQLSYSATAQRGRTGAGTRIIAMRSGLGKCGIADFPYRSAWPAPTTPGDPAAHADRVFGGPGAMGTDAAGDGHGPRPPQARRRRQRSVVAAAPMTLSAQASDPGSWPAPASGCPASRSRRAGLGHHRPTGRQGESGVAAGVGAQQRANSLRAAGRTQLRQRDAGDTKPRPCRTRANRSCTAARARVQLGAGPTLGTLAP</sequence>
<feature type="compositionally biased region" description="Basic and acidic residues" evidence="1">
    <location>
        <begin position="240"/>
        <end position="249"/>
    </location>
</feature>
<feature type="compositionally biased region" description="Basic residues" evidence="1">
    <location>
        <begin position="198"/>
        <end position="210"/>
    </location>
</feature>
<dbReference type="AntiFam" id="ANF00012">
    <property type="entry name" value="tRNA translation"/>
</dbReference>
<feature type="region of interest" description="Disordered" evidence="1">
    <location>
        <begin position="139"/>
        <end position="261"/>
    </location>
</feature>
<dbReference type="EMBL" id="CXOK01000017">
    <property type="protein sequence ID" value="CTP84452.1"/>
    <property type="molecule type" value="Genomic_DNA"/>
</dbReference>
<organism evidence="2 3">
    <name type="scientific">Xanthomonas graminis pv. poae</name>
    <dbReference type="NCBI Taxonomy" id="227946"/>
    <lineage>
        <taxon>Bacteria</taxon>
        <taxon>Pseudomonadati</taxon>
        <taxon>Pseudomonadota</taxon>
        <taxon>Gammaproteobacteria</taxon>
        <taxon>Lysobacterales</taxon>
        <taxon>Lysobacteraceae</taxon>
        <taxon>Xanthomonas</taxon>
        <taxon>Xanthomonas translucens group</taxon>
        <taxon>Xanthomonas graminis</taxon>
    </lineage>
</organism>